<protein>
    <submittedName>
        <fullName evidence="3">Acyltransferase</fullName>
    </submittedName>
</protein>
<dbReference type="GO" id="GO:0016746">
    <property type="term" value="F:acyltransferase activity"/>
    <property type="evidence" value="ECO:0007669"/>
    <property type="project" value="UniProtKB-KW"/>
</dbReference>
<feature type="transmembrane region" description="Helical" evidence="1">
    <location>
        <begin position="132"/>
        <end position="150"/>
    </location>
</feature>
<feature type="transmembrane region" description="Helical" evidence="1">
    <location>
        <begin position="56"/>
        <end position="76"/>
    </location>
</feature>
<dbReference type="PANTHER" id="PTHR23028:SF53">
    <property type="entry name" value="ACYL_TRANSF_3 DOMAIN-CONTAINING PROTEIN"/>
    <property type="match status" value="1"/>
</dbReference>
<feature type="transmembrane region" description="Helical" evidence="1">
    <location>
        <begin position="384"/>
        <end position="406"/>
    </location>
</feature>
<keyword evidence="3" id="KW-0012">Acyltransferase</keyword>
<feature type="transmembrane region" description="Helical" evidence="1">
    <location>
        <begin position="188"/>
        <end position="209"/>
    </location>
</feature>
<dbReference type="EMBL" id="BAABFR010000056">
    <property type="protein sequence ID" value="GAA4397556.1"/>
    <property type="molecule type" value="Genomic_DNA"/>
</dbReference>
<feature type="transmembrane region" description="Helical" evidence="1">
    <location>
        <begin position="82"/>
        <end position="102"/>
    </location>
</feature>
<sequence length="417" mass="45392">MTENGTRRRTVEPPRPRAIVLVVSTAAFAHQHSRLSEARLRGDGSSRVDTLTGMRAVAALAVCVNHAAFWAGGFTADWRGSAFARLEVAVPFFFVLSGFLLFRPWVTTARSAGPAQAGGPAPSVRRYLTHRAWRVLPAYWTVITVVYLIYTVRVDLNSSGRGYGGYLRHMLFIQVYGPGHVKDGLTQTWSMCVEVVFYLALPLFGWLLLRLCRTGFRVWRALGMLAVVGACSLGWVAFTCGTDVLNQTARVWPPTYAVCLAAGMALALVPAGRRIPTVAVWGCVATAAAIYALLLTRLVGPIDLARPTAVQGAAKLGLEAAFGAAVVAAAAFSSGRGVASRLLAVRPMVWLGDISYEYYMIHVMALDIVVRNIFHWHLFSGNTVAIVVVTSAITVPLSWALHRSVLWLRANMRRHTA</sequence>
<feature type="transmembrane region" description="Helical" evidence="1">
    <location>
        <begin position="278"/>
        <end position="300"/>
    </location>
</feature>
<name>A0ABP8JXC2_9ACTN</name>
<dbReference type="InterPro" id="IPR050879">
    <property type="entry name" value="Acyltransferase_3"/>
</dbReference>
<accession>A0ABP8JXC2</accession>
<keyword evidence="1" id="KW-1133">Transmembrane helix</keyword>
<organism evidence="3 4">
    <name type="scientific">Tsukamurella soli</name>
    <dbReference type="NCBI Taxonomy" id="644556"/>
    <lineage>
        <taxon>Bacteria</taxon>
        <taxon>Bacillati</taxon>
        <taxon>Actinomycetota</taxon>
        <taxon>Actinomycetes</taxon>
        <taxon>Mycobacteriales</taxon>
        <taxon>Tsukamurellaceae</taxon>
        <taxon>Tsukamurella</taxon>
    </lineage>
</organism>
<proteinExistence type="predicted"/>
<feature type="transmembrane region" description="Helical" evidence="1">
    <location>
        <begin position="251"/>
        <end position="271"/>
    </location>
</feature>
<reference evidence="4" key="1">
    <citation type="journal article" date="2019" name="Int. J. Syst. Evol. Microbiol.">
        <title>The Global Catalogue of Microorganisms (GCM) 10K type strain sequencing project: providing services to taxonomists for standard genome sequencing and annotation.</title>
        <authorList>
            <consortium name="The Broad Institute Genomics Platform"/>
            <consortium name="The Broad Institute Genome Sequencing Center for Infectious Disease"/>
            <person name="Wu L."/>
            <person name="Ma J."/>
        </authorList>
    </citation>
    <scope>NUCLEOTIDE SEQUENCE [LARGE SCALE GENOMIC DNA]</scope>
    <source>
        <strain evidence="4">JCM 17688</strain>
    </source>
</reference>
<feature type="domain" description="Acyltransferase 3" evidence="2">
    <location>
        <begin position="51"/>
        <end position="402"/>
    </location>
</feature>
<feature type="transmembrane region" description="Helical" evidence="1">
    <location>
        <begin position="320"/>
        <end position="339"/>
    </location>
</feature>
<feature type="transmembrane region" description="Helical" evidence="1">
    <location>
        <begin position="221"/>
        <end position="239"/>
    </location>
</feature>
<dbReference type="Proteomes" id="UP001500635">
    <property type="component" value="Unassembled WGS sequence"/>
</dbReference>
<dbReference type="Pfam" id="PF01757">
    <property type="entry name" value="Acyl_transf_3"/>
    <property type="match status" value="1"/>
</dbReference>
<evidence type="ECO:0000259" key="2">
    <source>
        <dbReference type="Pfam" id="PF01757"/>
    </source>
</evidence>
<dbReference type="InterPro" id="IPR002656">
    <property type="entry name" value="Acyl_transf_3_dom"/>
</dbReference>
<keyword evidence="3" id="KW-0808">Transferase</keyword>
<comment type="caution">
    <text evidence="3">The sequence shown here is derived from an EMBL/GenBank/DDBJ whole genome shotgun (WGS) entry which is preliminary data.</text>
</comment>
<keyword evidence="1" id="KW-0472">Membrane</keyword>
<evidence type="ECO:0000313" key="4">
    <source>
        <dbReference type="Proteomes" id="UP001500635"/>
    </source>
</evidence>
<evidence type="ECO:0000256" key="1">
    <source>
        <dbReference type="SAM" id="Phobius"/>
    </source>
</evidence>
<gene>
    <name evidence="3" type="ORF">GCM10023147_33000</name>
</gene>
<keyword evidence="4" id="KW-1185">Reference proteome</keyword>
<dbReference type="PANTHER" id="PTHR23028">
    <property type="entry name" value="ACETYLTRANSFERASE"/>
    <property type="match status" value="1"/>
</dbReference>
<keyword evidence="1" id="KW-0812">Transmembrane</keyword>
<evidence type="ECO:0000313" key="3">
    <source>
        <dbReference type="EMBL" id="GAA4397556.1"/>
    </source>
</evidence>